<reference evidence="2" key="1">
    <citation type="journal article" date="2023" name="J. Phycol.">
        <title>Revised classification of the Cyanidiophyceae based on plastid genome data with descriptions of the Cavernulicolales ord. nov. and Galdieriales ord. nov. (Rhodophyta).</title>
        <authorList>
            <person name="Park S.I."/>
            <person name="Cho C.H."/>
            <person name="Ciniglia C."/>
            <person name="Huang T.Y."/>
            <person name="Liu S.L."/>
            <person name="Bustamante D.E."/>
            <person name="Calderon M.S."/>
            <person name="Mansilla A."/>
            <person name="McDermott T."/>
            <person name="Andersen R.A."/>
            <person name="Yoon H.S."/>
        </authorList>
    </citation>
    <scope>NUCLEOTIDE SEQUENCE</scope>
</reference>
<keyword evidence="2" id="KW-0934">Plastid</keyword>
<feature type="transmembrane region" description="Helical" evidence="1">
    <location>
        <begin position="39"/>
        <end position="61"/>
    </location>
</feature>
<evidence type="ECO:0008006" key="3">
    <source>
        <dbReference type="Google" id="ProtNLM"/>
    </source>
</evidence>
<gene>
    <name evidence="2" type="primary">ycf49</name>
    <name evidence="2" type="ORF">SCTW_112</name>
</gene>
<keyword evidence="1" id="KW-0472">Membrane</keyword>
<dbReference type="PANTHER" id="PTHR33833:SF3">
    <property type="entry name" value="YCF49-LIKE PROTEIN"/>
    <property type="match status" value="1"/>
</dbReference>
<sequence>MHYLSLPNWIIHSATLIEWIIAIEITWQYAYRNKSKEIISLTYAMLIAFISASSACTWHIFNNLAYLEWLVILQSLSTFMSNMLLLLTLSFS</sequence>
<evidence type="ECO:0000256" key="1">
    <source>
        <dbReference type="SAM" id="Phobius"/>
    </source>
</evidence>
<geneLocation type="plastid" evidence="2"/>
<feature type="transmembrane region" description="Helical" evidence="1">
    <location>
        <begin position="6"/>
        <end position="27"/>
    </location>
</feature>
<keyword evidence="1" id="KW-0812">Transmembrane</keyword>
<dbReference type="Pfam" id="PF10693">
    <property type="entry name" value="DUF2499"/>
    <property type="match status" value="1"/>
</dbReference>
<keyword evidence="1" id="KW-1133">Transmembrane helix</keyword>
<organism evidence="2">
    <name type="scientific">Sciadococcus taiwanensis</name>
    <dbReference type="NCBI Taxonomy" id="3028030"/>
    <lineage>
        <taxon>Eukaryota</taxon>
        <taxon>Rhodophyta</taxon>
        <taxon>Bangiophyceae</taxon>
        <taxon>Cavernulicolales</taxon>
        <taxon>Cavernulicolaceae</taxon>
        <taxon>Sciadococcus</taxon>
    </lineage>
</organism>
<proteinExistence type="predicted"/>
<feature type="transmembrane region" description="Helical" evidence="1">
    <location>
        <begin position="67"/>
        <end position="89"/>
    </location>
</feature>
<evidence type="ECO:0000313" key="2">
    <source>
        <dbReference type="EMBL" id="WDA98894.1"/>
    </source>
</evidence>
<dbReference type="EMBL" id="OP616811">
    <property type="protein sequence ID" value="WDA98894.1"/>
    <property type="molecule type" value="Genomic_DNA"/>
</dbReference>
<accession>A0A9Y1I257</accession>
<name>A0A9Y1I257_9RHOD</name>
<dbReference type="AlphaFoldDB" id="A0A9Y1I257"/>
<dbReference type="PANTHER" id="PTHR33833">
    <property type="entry name" value="NUCLEOLAR-LIKE PROTEIN-RELATED"/>
    <property type="match status" value="1"/>
</dbReference>
<protein>
    <recommendedName>
        <fullName evidence="3">Ycf49</fullName>
    </recommendedName>
</protein>
<dbReference type="InterPro" id="IPR019634">
    <property type="entry name" value="Uncharacterised_Ycf49"/>
</dbReference>